<sequence length="137" mass="15297">MSGVVVPEDKRMIEEIIEFAIRPVVVRLSEEASQSISLKVVFMGADRVVANDLLLEAPISGGSIAASGEVRIILKDSDYPCGFIVEAILDGFSPETGFSGFSMRGKLKVEDEVPRVKLIAYSHRYKVREWSRDFRFK</sequence>
<keyword evidence="2" id="KW-1185">Reference proteome</keyword>
<name>A0A1G6YW03_9GAMM</name>
<organism evidence="1 2">
    <name type="scientific">Aquimonas voraii</name>
    <dbReference type="NCBI Taxonomy" id="265719"/>
    <lineage>
        <taxon>Bacteria</taxon>
        <taxon>Pseudomonadati</taxon>
        <taxon>Pseudomonadota</taxon>
        <taxon>Gammaproteobacteria</taxon>
        <taxon>Lysobacterales</taxon>
        <taxon>Lysobacteraceae</taxon>
        <taxon>Aquimonas</taxon>
    </lineage>
</organism>
<dbReference type="EMBL" id="FNAG01000011">
    <property type="protein sequence ID" value="SDD94579.1"/>
    <property type="molecule type" value="Genomic_DNA"/>
</dbReference>
<dbReference type="STRING" id="265719.SAMN04488509_11160"/>
<protein>
    <submittedName>
        <fullName evidence="1">Uncharacterized protein</fullName>
    </submittedName>
</protein>
<gene>
    <name evidence="1" type="ORF">SAMN04488509_11160</name>
</gene>
<accession>A0A1G6YW03</accession>
<proteinExistence type="predicted"/>
<evidence type="ECO:0000313" key="1">
    <source>
        <dbReference type="EMBL" id="SDD94579.1"/>
    </source>
</evidence>
<dbReference type="AlphaFoldDB" id="A0A1G6YW03"/>
<dbReference type="Proteomes" id="UP000199603">
    <property type="component" value="Unassembled WGS sequence"/>
</dbReference>
<evidence type="ECO:0000313" key="2">
    <source>
        <dbReference type="Proteomes" id="UP000199603"/>
    </source>
</evidence>
<reference evidence="1 2" key="1">
    <citation type="submission" date="2016-10" db="EMBL/GenBank/DDBJ databases">
        <authorList>
            <person name="de Groot N.N."/>
        </authorList>
    </citation>
    <scope>NUCLEOTIDE SEQUENCE [LARGE SCALE GENOMIC DNA]</scope>
    <source>
        <strain evidence="1 2">DSM 16957</strain>
    </source>
</reference>